<dbReference type="EMBL" id="CM046131">
    <property type="protein sequence ID" value="KAI8429402.1"/>
    <property type="molecule type" value="Genomic_DNA"/>
</dbReference>
<organism evidence="1 2">
    <name type="scientific">Choristoneura fumiferana</name>
    <name type="common">Spruce budworm moth</name>
    <name type="synonym">Archips fumiferana</name>
    <dbReference type="NCBI Taxonomy" id="7141"/>
    <lineage>
        <taxon>Eukaryota</taxon>
        <taxon>Metazoa</taxon>
        <taxon>Ecdysozoa</taxon>
        <taxon>Arthropoda</taxon>
        <taxon>Hexapoda</taxon>
        <taxon>Insecta</taxon>
        <taxon>Pterygota</taxon>
        <taxon>Neoptera</taxon>
        <taxon>Endopterygota</taxon>
        <taxon>Lepidoptera</taxon>
        <taxon>Glossata</taxon>
        <taxon>Ditrysia</taxon>
        <taxon>Tortricoidea</taxon>
        <taxon>Tortricidae</taxon>
        <taxon>Tortricinae</taxon>
        <taxon>Choristoneura</taxon>
    </lineage>
</organism>
<name>A0ACC0JYY9_CHOFU</name>
<evidence type="ECO:0000313" key="2">
    <source>
        <dbReference type="Proteomes" id="UP001064048"/>
    </source>
</evidence>
<proteinExistence type="predicted"/>
<reference evidence="1 2" key="1">
    <citation type="journal article" date="2022" name="Genome Biol. Evol.">
        <title>The Spruce Budworm Genome: Reconstructing the Evolutionary History of Antifreeze Proteins.</title>
        <authorList>
            <person name="Beliveau C."/>
            <person name="Gagne P."/>
            <person name="Picq S."/>
            <person name="Vernygora O."/>
            <person name="Keeling C.I."/>
            <person name="Pinkney K."/>
            <person name="Doucet D."/>
            <person name="Wen F."/>
            <person name="Johnston J.S."/>
            <person name="Maaroufi H."/>
            <person name="Boyle B."/>
            <person name="Laroche J."/>
            <person name="Dewar K."/>
            <person name="Juretic N."/>
            <person name="Blackburn G."/>
            <person name="Nisole A."/>
            <person name="Brunet B."/>
            <person name="Brandao M."/>
            <person name="Lumley L."/>
            <person name="Duan J."/>
            <person name="Quan G."/>
            <person name="Lucarotti C.J."/>
            <person name="Roe A.D."/>
            <person name="Sperling F.A.H."/>
            <person name="Levesque R.C."/>
            <person name="Cusson M."/>
        </authorList>
    </citation>
    <scope>NUCLEOTIDE SEQUENCE [LARGE SCALE GENOMIC DNA]</scope>
    <source>
        <strain evidence="1">Glfc:IPQL:Cfum</strain>
    </source>
</reference>
<keyword evidence="2" id="KW-1185">Reference proteome</keyword>
<comment type="caution">
    <text evidence="1">The sequence shown here is derived from an EMBL/GenBank/DDBJ whole genome shotgun (WGS) entry which is preliminary data.</text>
</comment>
<gene>
    <name evidence="1" type="ORF">MSG28_000045</name>
</gene>
<accession>A0ACC0JYY9</accession>
<sequence>MPFVKDTSYRDIPFSPESPCTDDFHYFVSVKQLIEEIKCHRDMLRCRTVGTVSSDYGKFVIHELDDSSVQIRLSLARSCEQPPSALKPYAAQVFGFVRWKDSVGPVILPYVLQSRRLGVQLAEVSEQAGLCQWQASVIKNPAEYGQLQTESLLKQAESSQRRAAAGEWLAEYNERRALSNQCSAEYNERQALSNLRLSELMPYQPGSAQWLAESLRAQTEYSFVEFGQIPGSARPHVMAPQLVRPTPVYRN</sequence>
<dbReference type="Proteomes" id="UP001064048">
    <property type="component" value="Chromosome Z"/>
</dbReference>
<evidence type="ECO:0000313" key="1">
    <source>
        <dbReference type="EMBL" id="KAI8429402.1"/>
    </source>
</evidence>
<protein>
    <submittedName>
        <fullName evidence="1">Uncharacterized protein</fullName>
    </submittedName>
</protein>